<dbReference type="RefSeq" id="WP_184579109.1">
    <property type="nucleotide sequence ID" value="NZ_JACHJT010000001.1"/>
</dbReference>
<name>A0A7W7RI53_9ACTN</name>
<proteinExistence type="predicted"/>
<organism evidence="3 4">
    <name type="scientific">Lipingzhangella halophila</name>
    <dbReference type="NCBI Taxonomy" id="1783352"/>
    <lineage>
        <taxon>Bacteria</taxon>
        <taxon>Bacillati</taxon>
        <taxon>Actinomycetota</taxon>
        <taxon>Actinomycetes</taxon>
        <taxon>Streptosporangiales</taxon>
        <taxon>Nocardiopsidaceae</taxon>
        <taxon>Lipingzhangella</taxon>
    </lineage>
</organism>
<feature type="domain" description="Pyridoxamine 5'-phosphate oxidase N-terminal" evidence="2">
    <location>
        <begin position="6"/>
        <end position="97"/>
    </location>
</feature>
<dbReference type="Proteomes" id="UP000523007">
    <property type="component" value="Unassembled WGS sequence"/>
</dbReference>
<dbReference type="EMBL" id="JACHJT010000001">
    <property type="protein sequence ID" value="MBB4932018.1"/>
    <property type="molecule type" value="Genomic_DNA"/>
</dbReference>
<gene>
    <name evidence="3" type="ORF">F4561_002838</name>
</gene>
<comment type="caution">
    <text evidence="3">The sequence shown here is derived from an EMBL/GenBank/DDBJ whole genome shotgun (WGS) entry which is preliminary data.</text>
</comment>
<keyword evidence="1" id="KW-0560">Oxidoreductase</keyword>
<evidence type="ECO:0000313" key="3">
    <source>
        <dbReference type="EMBL" id="MBB4932018.1"/>
    </source>
</evidence>
<dbReference type="InterPro" id="IPR012349">
    <property type="entry name" value="Split_barrel_FMN-bd"/>
</dbReference>
<evidence type="ECO:0000259" key="2">
    <source>
        <dbReference type="Pfam" id="PF01243"/>
    </source>
</evidence>
<dbReference type="GO" id="GO:0005829">
    <property type="term" value="C:cytosol"/>
    <property type="evidence" value="ECO:0007669"/>
    <property type="project" value="TreeGrafter"/>
</dbReference>
<dbReference type="PANTHER" id="PTHR35176:SF6">
    <property type="entry name" value="HEME OXYGENASE HI_0854-RELATED"/>
    <property type="match status" value="1"/>
</dbReference>
<sequence>MTFTEAEIEYLAGQRLGRIATVAPDGYPHNRPVGVHYNATEQTIDVVGYDLSDSTKWRNAAANPSVSFVVDDLASVQPWRPRGIEIRGDAELLRGPEVSPFGDEVIRVHPRRILTWGLDPDSPRAMVRRDVAPAG</sequence>
<dbReference type="Gene3D" id="2.30.110.10">
    <property type="entry name" value="Electron Transport, Fmn-binding Protein, Chain A"/>
    <property type="match status" value="1"/>
</dbReference>
<dbReference type="InterPro" id="IPR024031">
    <property type="entry name" value="MSMEG_5819/OxyR"/>
</dbReference>
<protein>
    <submittedName>
        <fullName evidence="3">Pyridoxamine 5'-phosphate oxidase family protein</fullName>
    </submittedName>
</protein>
<dbReference type="Pfam" id="PF01243">
    <property type="entry name" value="PNPOx_N"/>
    <property type="match status" value="1"/>
</dbReference>
<dbReference type="SUPFAM" id="SSF50475">
    <property type="entry name" value="FMN-binding split barrel"/>
    <property type="match status" value="1"/>
</dbReference>
<dbReference type="NCBIfam" id="TIGR04023">
    <property type="entry name" value="PPOX_MSMEG_5819"/>
    <property type="match status" value="1"/>
</dbReference>
<dbReference type="GO" id="GO:0016627">
    <property type="term" value="F:oxidoreductase activity, acting on the CH-CH group of donors"/>
    <property type="evidence" value="ECO:0007669"/>
    <property type="project" value="TreeGrafter"/>
</dbReference>
<dbReference type="InterPro" id="IPR052019">
    <property type="entry name" value="F420H2_bilvrd_red/Heme_oxyg"/>
</dbReference>
<dbReference type="GO" id="GO:0070967">
    <property type="term" value="F:coenzyme F420 binding"/>
    <property type="evidence" value="ECO:0007669"/>
    <property type="project" value="TreeGrafter"/>
</dbReference>
<evidence type="ECO:0000256" key="1">
    <source>
        <dbReference type="ARBA" id="ARBA00023002"/>
    </source>
</evidence>
<dbReference type="PANTHER" id="PTHR35176">
    <property type="entry name" value="HEME OXYGENASE HI_0854-RELATED"/>
    <property type="match status" value="1"/>
</dbReference>
<accession>A0A7W7RI53</accession>
<evidence type="ECO:0000313" key="4">
    <source>
        <dbReference type="Proteomes" id="UP000523007"/>
    </source>
</evidence>
<dbReference type="AlphaFoldDB" id="A0A7W7RI53"/>
<keyword evidence="4" id="KW-1185">Reference proteome</keyword>
<reference evidence="3 4" key="1">
    <citation type="submission" date="2020-08" db="EMBL/GenBank/DDBJ databases">
        <title>Sequencing the genomes of 1000 actinobacteria strains.</title>
        <authorList>
            <person name="Klenk H.-P."/>
        </authorList>
    </citation>
    <scope>NUCLEOTIDE SEQUENCE [LARGE SCALE GENOMIC DNA]</scope>
    <source>
        <strain evidence="3 4">DSM 102030</strain>
    </source>
</reference>
<dbReference type="InterPro" id="IPR011576">
    <property type="entry name" value="Pyridox_Oxase_N"/>
</dbReference>